<dbReference type="PROSITE" id="PS50057">
    <property type="entry name" value="FERM_3"/>
    <property type="match status" value="1"/>
</dbReference>
<dbReference type="PANTHER" id="PTHR46221:SF3">
    <property type="entry name" value="FERM AND PDZ DOMAIN-CONTAINING PROTEIN 4"/>
    <property type="match status" value="1"/>
</dbReference>
<evidence type="ECO:0000313" key="3">
    <source>
        <dbReference type="RefSeq" id="XP_016983128.1"/>
    </source>
</evidence>
<protein>
    <submittedName>
        <fullName evidence="3">Uncharacterized protein LOC108047450</fullName>
    </submittedName>
</protein>
<organism evidence="3">
    <name type="scientific">Drosophila rhopaloa</name>
    <name type="common">Fruit fly</name>
    <dbReference type="NCBI Taxonomy" id="1041015"/>
    <lineage>
        <taxon>Eukaryota</taxon>
        <taxon>Metazoa</taxon>
        <taxon>Ecdysozoa</taxon>
        <taxon>Arthropoda</taxon>
        <taxon>Hexapoda</taxon>
        <taxon>Insecta</taxon>
        <taxon>Pterygota</taxon>
        <taxon>Neoptera</taxon>
        <taxon>Endopterygota</taxon>
        <taxon>Diptera</taxon>
        <taxon>Brachycera</taxon>
        <taxon>Muscomorpha</taxon>
        <taxon>Ephydroidea</taxon>
        <taxon>Drosophilidae</taxon>
        <taxon>Drosophila</taxon>
        <taxon>Sophophora</taxon>
    </lineage>
</organism>
<dbReference type="SUPFAM" id="SSF54236">
    <property type="entry name" value="Ubiquitin-like"/>
    <property type="match status" value="1"/>
</dbReference>
<evidence type="ECO:0000259" key="2">
    <source>
        <dbReference type="PROSITE" id="PS50057"/>
    </source>
</evidence>
<dbReference type="PANTHER" id="PTHR46221">
    <property type="entry name" value="FERM AND PDZ DOMAIN-CONTAINING PROTEIN FAMILY MEMBER"/>
    <property type="match status" value="1"/>
</dbReference>
<feature type="domain" description="FERM" evidence="2">
    <location>
        <begin position="297"/>
        <end position="334"/>
    </location>
</feature>
<feature type="region of interest" description="Disordered" evidence="1">
    <location>
        <begin position="1"/>
        <end position="128"/>
    </location>
</feature>
<proteinExistence type="predicted"/>
<feature type="compositionally biased region" description="Gly residues" evidence="1">
    <location>
        <begin position="30"/>
        <end position="48"/>
    </location>
</feature>
<dbReference type="RefSeq" id="XP_016983128.1">
    <property type="nucleotide sequence ID" value="XM_017127639.1"/>
</dbReference>
<feature type="non-terminal residue" evidence="3">
    <location>
        <position position="334"/>
    </location>
</feature>
<dbReference type="InterPro" id="IPR029071">
    <property type="entry name" value="Ubiquitin-like_domsf"/>
</dbReference>
<reference evidence="3" key="1">
    <citation type="submission" date="2025-08" db="UniProtKB">
        <authorList>
            <consortium name="RefSeq"/>
        </authorList>
    </citation>
    <scope>IDENTIFICATION</scope>
</reference>
<feature type="compositionally biased region" description="Polar residues" evidence="1">
    <location>
        <begin position="81"/>
        <end position="91"/>
    </location>
</feature>
<dbReference type="InterPro" id="IPR000299">
    <property type="entry name" value="FERM_domain"/>
</dbReference>
<feature type="compositionally biased region" description="Polar residues" evidence="1">
    <location>
        <begin position="7"/>
        <end position="21"/>
    </location>
</feature>
<evidence type="ECO:0000256" key="1">
    <source>
        <dbReference type="SAM" id="MobiDB-lite"/>
    </source>
</evidence>
<accession>A0A6P4F707</accession>
<sequence>MMLLPSGRSNSDVYPLQNSANTTATSAGGAATGGGSGGGTGVGGGAGGATSKPKPLLLTRTSSPQLTTLPTTNGSVVHATPTRSNGFPQPQSSGIAATTGTSIATATPATSATSTGTEAPLTTTELGIGTVTGNGTGIYGPLLGQSHGGVIAGVAGNWPEIDGHLEAIQEKLKPGWSVHVGKEGRLYYCNAPTGTNNHLLADVLGWDANRLPEEVEVVRQELTATCESQVNLFVCQPMAHCVLPGRKSTLLSAGKRAKLRSRPSRVRFAESVCVNGAPLFPPSAFSLGDICVPPMANVLKVFLENGQTKSFKYDATTTVQDVVSSLLDKLCLCW</sequence>
<dbReference type="OrthoDB" id="5859304at2759"/>
<feature type="compositionally biased region" description="Low complexity" evidence="1">
    <location>
        <begin position="92"/>
        <end position="117"/>
    </location>
</feature>
<dbReference type="AlphaFoldDB" id="A0A6P4F707"/>
<gene>
    <name evidence="3" type="primary">LOC108047450</name>
</gene>
<name>A0A6P4F707_DRORH</name>
<feature type="compositionally biased region" description="Low complexity" evidence="1">
    <location>
        <begin position="49"/>
        <end position="72"/>
    </location>
</feature>